<dbReference type="InterPro" id="IPR013766">
    <property type="entry name" value="Thioredoxin_domain"/>
</dbReference>
<dbReference type="InterPro" id="IPR044241">
    <property type="entry name" value="TxlA/HCF164"/>
</dbReference>
<dbReference type="Proteomes" id="UP000002592">
    <property type="component" value="Chromosome"/>
</dbReference>
<proteinExistence type="predicted"/>
<dbReference type="Gene3D" id="3.40.30.10">
    <property type="entry name" value="Glutaredoxin"/>
    <property type="match status" value="1"/>
</dbReference>
<organism evidence="3 4">
    <name type="scientific">Prochlorococcus marinus (strain NATL1A)</name>
    <dbReference type="NCBI Taxonomy" id="167555"/>
    <lineage>
        <taxon>Bacteria</taxon>
        <taxon>Bacillati</taxon>
        <taxon>Cyanobacteriota</taxon>
        <taxon>Cyanophyceae</taxon>
        <taxon>Synechococcales</taxon>
        <taxon>Prochlorococcaceae</taxon>
        <taxon>Prochlorococcus</taxon>
    </lineage>
</organism>
<dbReference type="eggNOG" id="COG0526">
    <property type="taxonomic scope" value="Bacteria"/>
</dbReference>
<dbReference type="RefSeq" id="WP_011823094.1">
    <property type="nucleotide sequence ID" value="NC_008819.1"/>
</dbReference>
<dbReference type="EMBL" id="CP000553">
    <property type="protein sequence ID" value="ABM74884.1"/>
    <property type="molecule type" value="Genomic_DNA"/>
</dbReference>
<evidence type="ECO:0000313" key="4">
    <source>
        <dbReference type="Proteomes" id="UP000002592"/>
    </source>
</evidence>
<gene>
    <name evidence="3" type="ordered locus">NATL1_03201</name>
</gene>
<accession>A2C074</accession>
<dbReference type="KEGG" id="pme:NATL1_03201"/>
<reference evidence="4" key="1">
    <citation type="journal article" date="2007" name="PLoS Genet.">
        <title>Patterns and implications of gene gain and loss in the evolution of Prochlorococcus.</title>
        <authorList>
            <person name="Kettler G.C."/>
            <person name="Martiny A.C."/>
            <person name="Huang K."/>
            <person name="Zucker J."/>
            <person name="Coleman M.L."/>
            <person name="Rodrigue S."/>
            <person name="Chen F."/>
            <person name="Lapidus A."/>
            <person name="Ferriera S."/>
            <person name="Johnson J."/>
            <person name="Steglich C."/>
            <person name="Church G.M."/>
            <person name="Richardson P."/>
            <person name="Chisholm S.W."/>
        </authorList>
    </citation>
    <scope>NUCLEOTIDE SEQUENCE [LARGE SCALE GENOMIC DNA]</scope>
    <source>
        <strain evidence="4">NATL1A</strain>
    </source>
</reference>
<dbReference type="HOGENOM" id="CLU_064833_2_0_3"/>
<dbReference type="AlphaFoldDB" id="A2C074"/>
<evidence type="ECO:0000313" key="3">
    <source>
        <dbReference type="EMBL" id="ABM74884.1"/>
    </source>
</evidence>
<dbReference type="PANTHER" id="PTHR47353:SF1">
    <property type="entry name" value="THIOREDOXIN-LIKE PROTEIN HCF164, CHLOROPLASTIC"/>
    <property type="match status" value="1"/>
</dbReference>
<dbReference type="PANTHER" id="PTHR47353">
    <property type="entry name" value="THIOREDOXIN-LIKE PROTEIN HCF164, CHLOROPLASTIC"/>
    <property type="match status" value="1"/>
</dbReference>
<keyword evidence="1" id="KW-0472">Membrane</keyword>
<feature type="transmembrane region" description="Helical" evidence="1">
    <location>
        <begin position="17"/>
        <end position="33"/>
    </location>
</feature>
<evidence type="ECO:0000259" key="2">
    <source>
        <dbReference type="PROSITE" id="PS51352"/>
    </source>
</evidence>
<dbReference type="SUPFAM" id="SSF52833">
    <property type="entry name" value="Thioredoxin-like"/>
    <property type="match status" value="1"/>
</dbReference>
<name>A2C074_PROM1</name>
<dbReference type="Pfam" id="PF00085">
    <property type="entry name" value="Thioredoxin"/>
    <property type="match status" value="1"/>
</dbReference>
<keyword evidence="1" id="KW-0812">Transmembrane</keyword>
<evidence type="ECO:0000256" key="1">
    <source>
        <dbReference type="SAM" id="Phobius"/>
    </source>
</evidence>
<dbReference type="PROSITE" id="PS51352">
    <property type="entry name" value="THIOREDOXIN_2"/>
    <property type="match status" value="1"/>
</dbReference>
<dbReference type="GO" id="GO:0016671">
    <property type="term" value="F:oxidoreductase activity, acting on a sulfur group of donors, disulfide as acceptor"/>
    <property type="evidence" value="ECO:0007669"/>
    <property type="project" value="TreeGrafter"/>
</dbReference>
<feature type="domain" description="Thioredoxin" evidence="2">
    <location>
        <begin position="37"/>
        <end position="151"/>
    </location>
</feature>
<keyword evidence="1" id="KW-1133">Transmembrane helix</keyword>
<dbReference type="InterPro" id="IPR036249">
    <property type="entry name" value="Thioredoxin-like_sf"/>
</dbReference>
<protein>
    <submittedName>
        <fullName evidence="3">Thioredoxin-like protein TxlA</fullName>
    </submittedName>
</protein>
<sequence>MIDNSNSDTALGPRQKIFLVILSFFLVVSLFFFRTGFKANEMLDQLAKNSLEPEIALSNGKPTVFEFYADWCEACKEMAPEMVNAEKLNSNKIDIVLLNVDNSRWFDLIDKYDVNGIPQLTFFDDQGDFKGFSLGVRKYSELNQIFLALINNSELPAFTKLSNSSNLISKNNLKVLDNNIRSEGPRDHS</sequence>